<evidence type="ECO:0000256" key="1">
    <source>
        <dbReference type="ARBA" id="ARBA00006850"/>
    </source>
</evidence>
<accession>A0A914W7L9</accession>
<feature type="domain" description="Sm" evidence="2">
    <location>
        <begin position="15"/>
        <end position="88"/>
    </location>
</feature>
<dbReference type="InterPro" id="IPR010920">
    <property type="entry name" value="LSM_dom_sf"/>
</dbReference>
<proteinExistence type="inferred from homology"/>
<dbReference type="InterPro" id="IPR001163">
    <property type="entry name" value="Sm_dom_euk/arc"/>
</dbReference>
<dbReference type="InterPro" id="IPR034110">
    <property type="entry name" value="LSMD1_Sm"/>
</dbReference>
<protein>
    <submittedName>
        <fullName evidence="4">Sm domain-containing protein</fullName>
    </submittedName>
</protein>
<name>A0A914W7L9_9BILA</name>
<dbReference type="PANTHER" id="PTHR10701">
    <property type="entry name" value="SMALL NUCLEAR RIBONUCLEOPROTEIN-ASSOCIATED PROTEIN B AND N"/>
    <property type="match status" value="1"/>
</dbReference>
<dbReference type="WBParaSite" id="PSAMB.scaffold3463size18191.g21524.t1">
    <property type="protein sequence ID" value="PSAMB.scaffold3463size18191.g21524.t1"/>
    <property type="gene ID" value="PSAMB.scaffold3463size18191.g21524"/>
</dbReference>
<dbReference type="SMART" id="SM00651">
    <property type="entry name" value="Sm"/>
    <property type="match status" value="1"/>
</dbReference>
<evidence type="ECO:0000313" key="3">
    <source>
        <dbReference type="Proteomes" id="UP000887566"/>
    </source>
</evidence>
<dbReference type="AlphaFoldDB" id="A0A914W7L9"/>
<reference evidence="4" key="1">
    <citation type="submission" date="2022-11" db="UniProtKB">
        <authorList>
            <consortium name="WormBaseParasite"/>
        </authorList>
    </citation>
    <scope>IDENTIFICATION</scope>
</reference>
<dbReference type="Gene3D" id="2.30.30.100">
    <property type="match status" value="1"/>
</dbReference>
<dbReference type="Pfam" id="PF01423">
    <property type="entry name" value="LSM"/>
    <property type="match status" value="1"/>
</dbReference>
<evidence type="ECO:0000259" key="2">
    <source>
        <dbReference type="SMART" id="SM00651"/>
    </source>
</evidence>
<dbReference type="CDD" id="cd06168">
    <property type="entry name" value="LSMD1"/>
    <property type="match status" value="1"/>
</dbReference>
<dbReference type="Proteomes" id="UP000887566">
    <property type="component" value="Unplaced"/>
</dbReference>
<evidence type="ECO:0000313" key="4">
    <source>
        <dbReference type="WBParaSite" id="PSAMB.scaffold3463size18191.g21524.t1"/>
    </source>
</evidence>
<comment type="similarity">
    <text evidence="1">Belongs to the snRNP Sm proteins family.</text>
</comment>
<keyword evidence="3" id="KW-1185">Reference proteome</keyword>
<dbReference type="GO" id="GO:0031417">
    <property type="term" value="C:NatC complex"/>
    <property type="evidence" value="ECO:0007669"/>
    <property type="project" value="InterPro"/>
</dbReference>
<sequence>MANNTGDSSPMLGQLRLKMWLNKPMKVALSDGRTVVGTFLCTDCEPNIILGNTREFWLNAEGKLPPDDEARCIGLTMVPAKHIVSISTLDHQS</sequence>
<dbReference type="SUPFAM" id="SSF50182">
    <property type="entry name" value="Sm-like ribonucleoproteins"/>
    <property type="match status" value="1"/>
</dbReference>
<dbReference type="InterPro" id="IPR050914">
    <property type="entry name" value="snRNP_SmB/NAA38-like"/>
</dbReference>
<dbReference type="PANTHER" id="PTHR10701:SF5">
    <property type="entry name" value="N-ALPHA-ACETYLTRANSFERASE 38, NATC AUXILIARY SUBUNIT"/>
    <property type="match status" value="1"/>
</dbReference>
<organism evidence="3 4">
    <name type="scientific">Plectus sambesii</name>
    <dbReference type="NCBI Taxonomy" id="2011161"/>
    <lineage>
        <taxon>Eukaryota</taxon>
        <taxon>Metazoa</taxon>
        <taxon>Ecdysozoa</taxon>
        <taxon>Nematoda</taxon>
        <taxon>Chromadorea</taxon>
        <taxon>Plectida</taxon>
        <taxon>Plectina</taxon>
        <taxon>Plectoidea</taxon>
        <taxon>Plectidae</taxon>
        <taxon>Plectus</taxon>
    </lineage>
</organism>